<feature type="region of interest" description="Disordered" evidence="9">
    <location>
        <begin position="23"/>
        <end position="55"/>
    </location>
</feature>
<dbReference type="PANTHER" id="PTHR10593:SF242">
    <property type="entry name" value="ZINC FINGER PROTEIN, PUTATIVE-RELATED"/>
    <property type="match status" value="1"/>
</dbReference>
<feature type="domain" description="C2H2-type" evidence="10">
    <location>
        <begin position="71"/>
        <end position="93"/>
    </location>
</feature>
<keyword evidence="12" id="KW-1185">Reference proteome</keyword>
<keyword evidence="1" id="KW-0479">Metal-binding</keyword>
<evidence type="ECO:0000256" key="8">
    <source>
        <dbReference type="PROSITE-ProRule" id="PRU00042"/>
    </source>
</evidence>
<dbReference type="FunFam" id="3.30.160.60:FF:000554">
    <property type="entry name" value="protein indeterminate-domain 12-like"/>
    <property type="match status" value="1"/>
</dbReference>
<name>A0AAF0W5E1_DAUCS</name>
<evidence type="ECO:0000256" key="2">
    <source>
        <dbReference type="ARBA" id="ARBA00022737"/>
    </source>
</evidence>
<keyword evidence="3 8" id="KW-0863">Zinc-finger</keyword>
<dbReference type="GO" id="GO:0005634">
    <property type="term" value="C:nucleus"/>
    <property type="evidence" value="ECO:0007669"/>
    <property type="project" value="TreeGrafter"/>
</dbReference>
<dbReference type="InterPro" id="IPR055186">
    <property type="entry name" value="C2H2-2nd_BIRD-IDD"/>
</dbReference>
<dbReference type="Pfam" id="PF22995">
    <property type="entry name" value="C2CH-3rd_BIRD-IDD"/>
    <property type="match status" value="1"/>
</dbReference>
<dbReference type="Pfam" id="PF22992">
    <property type="entry name" value="C2CH-4th_BIRD-IDD"/>
    <property type="match status" value="1"/>
</dbReference>
<dbReference type="InterPro" id="IPR031140">
    <property type="entry name" value="IDD1-16"/>
</dbReference>
<dbReference type="PANTHER" id="PTHR10593">
    <property type="entry name" value="SERINE/THREONINE-PROTEIN KINASE RIO"/>
    <property type="match status" value="1"/>
</dbReference>
<dbReference type="SMART" id="SM00355">
    <property type="entry name" value="ZnF_C2H2"/>
    <property type="match status" value="3"/>
</dbReference>
<feature type="compositionally biased region" description="Low complexity" evidence="9">
    <location>
        <begin position="23"/>
        <end position="39"/>
    </location>
</feature>
<keyword evidence="4" id="KW-0862">Zinc</keyword>
<protein>
    <recommendedName>
        <fullName evidence="10">C2H2-type domain-containing protein</fullName>
    </recommendedName>
</protein>
<feature type="region of interest" description="Disordered" evidence="9">
    <location>
        <begin position="507"/>
        <end position="548"/>
    </location>
</feature>
<dbReference type="GO" id="GO:0003677">
    <property type="term" value="F:DNA binding"/>
    <property type="evidence" value="ECO:0007669"/>
    <property type="project" value="UniProtKB-KW"/>
</dbReference>
<dbReference type="AlphaFoldDB" id="A0AAF0W5E1"/>
<dbReference type="InterPro" id="IPR036236">
    <property type="entry name" value="Znf_C2H2_sf"/>
</dbReference>
<accession>A0AAF0W5E1</accession>
<evidence type="ECO:0000313" key="12">
    <source>
        <dbReference type="Proteomes" id="UP000077755"/>
    </source>
</evidence>
<dbReference type="InterPro" id="IPR055185">
    <property type="entry name" value="C2CH-4th_BIRD-IDD"/>
</dbReference>
<feature type="compositionally biased region" description="Polar residues" evidence="9">
    <location>
        <begin position="523"/>
        <end position="537"/>
    </location>
</feature>
<dbReference type="FunFam" id="3.30.160.60:FF:000131">
    <property type="entry name" value="protein indeterminate-domain 5, chloroplastic-like"/>
    <property type="match status" value="1"/>
</dbReference>
<keyword evidence="2" id="KW-0677">Repeat</keyword>
<evidence type="ECO:0000256" key="9">
    <source>
        <dbReference type="SAM" id="MobiDB-lite"/>
    </source>
</evidence>
<dbReference type="GO" id="GO:0003700">
    <property type="term" value="F:DNA-binding transcription factor activity"/>
    <property type="evidence" value="ECO:0007669"/>
    <property type="project" value="TreeGrafter"/>
</dbReference>
<dbReference type="SUPFAM" id="SSF57667">
    <property type="entry name" value="beta-beta-alpha zinc fingers"/>
    <property type="match status" value="1"/>
</dbReference>
<evidence type="ECO:0000256" key="7">
    <source>
        <dbReference type="ARBA" id="ARBA00023163"/>
    </source>
</evidence>
<dbReference type="Pfam" id="PF12874">
    <property type="entry name" value="zf-met"/>
    <property type="match status" value="1"/>
</dbReference>
<dbReference type="PROSITE" id="PS00028">
    <property type="entry name" value="ZINC_FINGER_C2H2_1"/>
    <property type="match status" value="1"/>
</dbReference>
<reference evidence="11" key="1">
    <citation type="journal article" date="2016" name="Nat. Genet.">
        <title>A high-quality carrot genome assembly provides new insights into carotenoid accumulation and asterid genome evolution.</title>
        <authorList>
            <person name="Iorizzo M."/>
            <person name="Ellison S."/>
            <person name="Senalik D."/>
            <person name="Zeng P."/>
            <person name="Satapoomin P."/>
            <person name="Huang J."/>
            <person name="Bowman M."/>
            <person name="Iovene M."/>
            <person name="Sanseverino W."/>
            <person name="Cavagnaro P."/>
            <person name="Yildiz M."/>
            <person name="Macko-Podgorni A."/>
            <person name="Moranska E."/>
            <person name="Grzebelus E."/>
            <person name="Grzebelus D."/>
            <person name="Ashrafi H."/>
            <person name="Zheng Z."/>
            <person name="Cheng S."/>
            <person name="Spooner D."/>
            <person name="Van Deynze A."/>
            <person name="Simon P."/>
        </authorList>
    </citation>
    <scope>NUCLEOTIDE SEQUENCE</scope>
    <source>
        <tissue evidence="11">Leaf</tissue>
    </source>
</reference>
<keyword evidence="6" id="KW-0238">DNA-binding</keyword>
<keyword evidence="7" id="KW-0804">Transcription</keyword>
<dbReference type="EMBL" id="CP093343">
    <property type="protein sequence ID" value="WOG83585.1"/>
    <property type="molecule type" value="Genomic_DNA"/>
</dbReference>
<sequence>MAASSSATFFGLKQEELLNLQHSSGGANSVMASSASAAAPQRKKRNQPGTPSPDAEVIALSPDTLMATNRFVCEVCNKGFQREQNLQLHRRGHNLPWKLKQKTNRDVRKKVYLCPEPGCVHHDPSRALGDLTGIKKHFSRKHGEKKFRCEKCNKKYAVHSDWKAHSKTCGTKEYRCECGTTFSRRDSFVTHRAFCDALAQETARHTLLPASLSNMAATIYAHASGVMSSLGSSGPLVSADRQEPSSPVFGLGAPAAAPRSSFTGFLSGQSAGGSAFRPIQSLTMPVQPPEAKHNFSRFSDFSGLQGFSNNTTSAGPMFNLGFNGNADVDSPHHEVDLNMNSPGLLTGLMMNADPPPVYSHINTIQSPQLSATALLQKAALMGSSTSSAALMKGLGSSSSSGVKFSNYGGAFGAGILSGGGGASASIFQDMYSSINAGGGGYGNGGFGGGMGFSGNNPYGGVMYNVKNDHEGMELDEKENSMAMEPQSVQSGYCDKLTRDFLGMGKRRTSFSGGMEDDHKGNGIASNSPDSEATTSAEPNPFVLSRRGF</sequence>
<dbReference type="PROSITE" id="PS50157">
    <property type="entry name" value="ZINC_FINGER_C2H2_2"/>
    <property type="match status" value="1"/>
</dbReference>
<evidence type="ECO:0000256" key="6">
    <source>
        <dbReference type="ARBA" id="ARBA00023125"/>
    </source>
</evidence>
<keyword evidence="5" id="KW-0805">Transcription regulation</keyword>
<dbReference type="InterPro" id="IPR013087">
    <property type="entry name" value="Znf_C2H2_type"/>
</dbReference>
<reference evidence="11" key="2">
    <citation type="submission" date="2022-03" db="EMBL/GenBank/DDBJ databases">
        <title>Draft title - Genomic analysis of global carrot germplasm unveils the trajectory of domestication and the origin of high carotenoid orange carrot.</title>
        <authorList>
            <person name="Iorizzo M."/>
            <person name="Ellison S."/>
            <person name="Senalik D."/>
            <person name="Macko-Podgorni A."/>
            <person name="Grzebelus D."/>
            <person name="Bostan H."/>
            <person name="Rolling W."/>
            <person name="Curaba J."/>
            <person name="Simon P."/>
        </authorList>
    </citation>
    <scope>NUCLEOTIDE SEQUENCE</scope>
    <source>
        <tissue evidence="11">Leaf</tissue>
    </source>
</reference>
<proteinExistence type="predicted"/>
<dbReference type="KEGG" id="dcr:108200482"/>
<dbReference type="InterPro" id="IPR055187">
    <property type="entry name" value="C2CH-3rd_BIRD-IDD"/>
</dbReference>
<evidence type="ECO:0000256" key="3">
    <source>
        <dbReference type="ARBA" id="ARBA00022771"/>
    </source>
</evidence>
<evidence type="ECO:0000313" key="11">
    <source>
        <dbReference type="EMBL" id="WOG83585.1"/>
    </source>
</evidence>
<dbReference type="GO" id="GO:0008270">
    <property type="term" value="F:zinc ion binding"/>
    <property type="evidence" value="ECO:0007669"/>
    <property type="project" value="UniProtKB-KW"/>
</dbReference>
<gene>
    <name evidence="11" type="ORF">DCAR_0102762</name>
</gene>
<dbReference type="Gene3D" id="3.30.160.60">
    <property type="entry name" value="Classic Zinc Finger"/>
    <property type="match status" value="2"/>
</dbReference>
<organism evidence="11 12">
    <name type="scientific">Daucus carota subsp. sativus</name>
    <name type="common">Carrot</name>
    <dbReference type="NCBI Taxonomy" id="79200"/>
    <lineage>
        <taxon>Eukaryota</taxon>
        <taxon>Viridiplantae</taxon>
        <taxon>Streptophyta</taxon>
        <taxon>Embryophyta</taxon>
        <taxon>Tracheophyta</taxon>
        <taxon>Spermatophyta</taxon>
        <taxon>Magnoliopsida</taxon>
        <taxon>eudicotyledons</taxon>
        <taxon>Gunneridae</taxon>
        <taxon>Pentapetalae</taxon>
        <taxon>asterids</taxon>
        <taxon>campanulids</taxon>
        <taxon>Apiales</taxon>
        <taxon>Apiaceae</taxon>
        <taxon>Apioideae</taxon>
        <taxon>Scandiceae</taxon>
        <taxon>Daucinae</taxon>
        <taxon>Daucus</taxon>
        <taxon>Daucus sect. Daucus</taxon>
    </lineage>
</organism>
<evidence type="ECO:0000256" key="5">
    <source>
        <dbReference type="ARBA" id="ARBA00023015"/>
    </source>
</evidence>
<evidence type="ECO:0000256" key="1">
    <source>
        <dbReference type="ARBA" id="ARBA00022723"/>
    </source>
</evidence>
<evidence type="ECO:0000259" key="10">
    <source>
        <dbReference type="PROSITE" id="PS50157"/>
    </source>
</evidence>
<dbReference type="Pfam" id="PF22996">
    <property type="entry name" value="C2H2-2nd_BIRD-IDD"/>
    <property type="match status" value="1"/>
</dbReference>
<evidence type="ECO:0000256" key="4">
    <source>
        <dbReference type="ARBA" id="ARBA00022833"/>
    </source>
</evidence>
<dbReference type="Proteomes" id="UP000077755">
    <property type="component" value="Chromosome 1"/>
</dbReference>